<keyword evidence="1" id="KW-1133">Transmembrane helix</keyword>
<keyword evidence="1" id="KW-0472">Membrane</keyword>
<reference evidence="2 3" key="1">
    <citation type="submission" date="2015-03" db="EMBL/GenBank/DDBJ databases">
        <title>Genome sequencing of Methylobacterium aquaticum DSM16371 type strain.</title>
        <authorList>
            <person name="Chaudhry V."/>
            <person name="Patil P.B."/>
        </authorList>
    </citation>
    <scope>NUCLEOTIDE SEQUENCE [LARGE SCALE GENOMIC DNA]</scope>
    <source>
        <strain evidence="2 3">DSM 16371</strain>
    </source>
</reference>
<evidence type="ECO:0000256" key="1">
    <source>
        <dbReference type="SAM" id="Phobius"/>
    </source>
</evidence>
<evidence type="ECO:0000313" key="3">
    <source>
        <dbReference type="Proteomes" id="UP000035929"/>
    </source>
</evidence>
<name>A0A0J6SYQ5_9HYPH</name>
<gene>
    <name evidence="2" type="ORF">VP06_05725</name>
</gene>
<dbReference type="OrthoDB" id="8002583at2"/>
<accession>A0A0J6SYQ5</accession>
<feature type="transmembrane region" description="Helical" evidence="1">
    <location>
        <begin position="36"/>
        <end position="56"/>
    </location>
</feature>
<dbReference type="AlphaFoldDB" id="A0A0J6SYQ5"/>
<organism evidence="2 3">
    <name type="scientific">Methylobacterium aquaticum</name>
    <dbReference type="NCBI Taxonomy" id="270351"/>
    <lineage>
        <taxon>Bacteria</taxon>
        <taxon>Pseudomonadati</taxon>
        <taxon>Pseudomonadota</taxon>
        <taxon>Alphaproteobacteria</taxon>
        <taxon>Hyphomicrobiales</taxon>
        <taxon>Methylobacteriaceae</taxon>
        <taxon>Methylobacterium</taxon>
    </lineage>
</organism>
<dbReference type="PATRIC" id="fig|270351.6.peg.5607"/>
<proteinExistence type="predicted"/>
<keyword evidence="1" id="KW-0812">Transmembrane</keyword>
<feature type="transmembrane region" description="Helical" evidence="1">
    <location>
        <begin position="63"/>
        <end position="84"/>
    </location>
</feature>
<protein>
    <submittedName>
        <fullName evidence="2">Uncharacterized protein</fullName>
    </submittedName>
</protein>
<sequence length="92" mass="9098">MLILASAAWPGLLAALVIGTATGFWAGPPAGRGPRLAAGFLALLAVATIATALAGVVPGREGFWVESAALMLTAYLAGCGLGGFGKERRTGS</sequence>
<comment type="caution">
    <text evidence="2">The sequence shown here is derived from an EMBL/GenBank/DDBJ whole genome shotgun (WGS) entry which is preliminary data.</text>
</comment>
<dbReference type="Proteomes" id="UP000035929">
    <property type="component" value="Unassembled WGS sequence"/>
</dbReference>
<dbReference type="EMBL" id="LABX01000042">
    <property type="protein sequence ID" value="KMO38737.1"/>
    <property type="molecule type" value="Genomic_DNA"/>
</dbReference>
<evidence type="ECO:0000313" key="2">
    <source>
        <dbReference type="EMBL" id="KMO38737.1"/>
    </source>
</evidence>
<dbReference type="RefSeq" id="WP_048462861.1">
    <property type="nucleotide sequence ID" value="NZ_JBNTQU010000032.1"/>
</dbReference>